<evidence type="ECO:0000256" key="1">
    <source>
        <dbReference type="ARBA" id="ARBA00023015"/>
    </source>
</evidence>
<dbReference type="SUPFAM" id="SSF51215">
    <property type="entry name" value="Regulatory protein AraC"/>
    <property type="match status" value="1"/>
</dbReference>
<dbReference type="AlphaFoldDB" id="A0A8J2VJL5"/>
<gene>
    <name evidence="5" type="primary">msmR</name>
    <name evidence="5" type="ORF">GCM10011391_00480</name>
</gene>
<evidence type="ECO:0000256" key="2">
    <source>
        <dbReference type="ARBA" id="ARBA00023125"/>
    </source>
</evidence>
<dbReference type="Gene3D" id="1.10.10.60">
    <property type="entry name" value="Homeodomain-like"/>
    <property type="match status" value="2"/>
</dbReference>
<evidence type="ECO:0000259" key="4">
    <source>
        <dbReference type="PROSITE" id="PS01124"/>
    </source>
</evidence>
<dbReference type="EMBL" id="BMIR01000001">
    <property type="protein sequence ID" value="GGE26043.1"/>
    <property type="molecule type" value="Genomic_DNA"/>
</dbReference>
<evidence type="ECO:0000256" key="3">
    <source>
        <dbReference type="ARBA" id="ARBA00023163"/>
    </source>
</evidence>
<reference evidence="5" key="1">
    <citation type="journal article" date="2014" name="Int. J. Syst. Evol. Microbiol.">
        <title>Complete genome sequence of Corynebacterium casei LMG S-19264T (=DSM 44701T), isolated from a smear-ripened cheese.</title>
        <authorList>
            <consortium name="US DOE Joint Genome Institute (JGI-PGF)"/>
            <person name="Walter F."/>
            <person name="Albersmeier A."/>
            <person name="Kalinowski J."/>
            <person name="Ruckert C."/>
        </authorList>
    </citation>
    <scope>NUCLEOTIDE SEQUENCE</scope>
    <source>
        <strain evidence="5">CGMCC 1.15371</strain>
    </source>
</reference>
<reference evidence="5" key="2">
    <citation type="submission" date="2020-09" db="EMBL/GenBank/DDBJ databases">
        <authorList>
            <person name="Sun Q."/>
            <person name="Zhou Y."/>
        </authorList>
    </citation>
    <scope>NUCLEOTIDE SEQUENCE</scope>
    <source>
        <strain evidence="5">CGMCC 1.15371</strain>
    </source>
</reference>
<dbReference type="InterPro" id="IPR037923">
    <property type="entry name" value="HTH-like"/>
</dbReference>
<dbReference type="PROSITE" id="PS01124">
    <property type="entry name" value="HTH_ARAC_FAMILY_2"/>
    <property type="match status" value="1"/>
</dbReference>
<comment type="caution">
    <text evidence="5">The sequence shown here is derived from an EMBL/GenBank/DDBJ whole genome shotgun (WGS) entry which is preliminary data.</text>
</comment>
<evidence type="ECO:0000313" key="6">
    <source>
        <dbReference type="Proteomes" id="UP000628775"/>
    </source>
</evidence>
<dbReference type="Pfam" id="PF12833">
    <property type="entry name" value="HTH_18"/>
    <property type="match status" value="1"/>
</dbReference>
<accession>A0A8J2VJL5</accession>
<dbReference type="InterPro" id="IPR018060">
    <property type="entry name" value="HTH_AraC"/>
</dbReference>
<dbReference type="Proteomes" id="UP000628775">
    <property type="component" value="Unassembled WGS sequence"/>
</dbReference>
<dbReference type="InterPro" id="IPR020449">
    <property type="entry name" value="Tscrpt_reg_AraC-type_HTH"/>
</dbReference>
<dbReference type="GO" id="GO:0043565">
    <property type="term" value="F:sequence-specific DNA binding"/>
    <property type="evidence" value="ECO:0007669"/>
    <property type="project" value="InterPro"/>
</dbReference>
<dbReference type="PANTHER" id="PTHR43280">
    <property type="entry name" value="ARAC-FAMILY TRANSCRIPTIONAL REGULATOR"/>
    <property type="match status" value="1"/>
</dbReference>
<dbReference type="SUPFAM" id="SSF46689">
    <property type="entry name" value="Homeodomain-like"/>
    <property type="match status" value="2"/>
</dbReference>
<organism evidence="5 6">
    <name type="scientific">Pullulanibacillus camelliae</name>
    <dbReference type="NCBI Taxonomy" id="1707096"/>
    <lineage>
        <taxon>Bacteria</taxon>
        <taxon>Bacillati</taxon>
        <taxon>Bacillota</taxon>
        <taxon>Bacilli</taxon>
        <taxon>Bacillales</taxon>
        <taxon>Sporolactobacillaceae</taxon>
        <taxon>Pullulanibacillus</taxon>
    </lineage>
</organism>
<keyword evidence="6" id="KW-1185">Reference proteome</keyword>
<dbReference type="PRINTS" id="PR00032">
    <property type="entry name" value="HTHARAC"/>
</dbReference>
<protein>
    <submittedName>
        <fullName evidence="5">Msm operon regulatory protein</fullName>
    </submittedName>
</protein>
<name>A0A8J2VJL5_9BACL</name>
<dbReference type="InterPro" id="IPR003313">
    <property type="entry name" value="AraC-bd"/>
</dbReference>
<keyword evidence="2" id="KW-0238">DNA-binding</keyword>
<feature type="domain" description="HTH araC/xylS-type" evidence="4">
    <location>
        <begin position="180"/>
        <end position="278"/>
    </location>
</feature>
<dbReference type="RefSeq" id="WP_188687690.1">
    <property type="nucleotide sequence ID" value="NZ_BMIR01000001.1"/>
</dbReference>
<dbReference type="InterPro" id="IPR009057">
    <property type="entry name" value="Homeodomain-like_sf"/>
</dbReference>
<keyword evidence="1" id="KW-0805">Transcription regulation</keyword>
<dbReference type="PANTHER" id="PTHR43280:SF30">
    <property type="entry name" value="MMSAB OPERON REGULATORY PROTEIN"/>
    <property type="match status" value="1"/>
</dbReference>
<dbReference type="Pfam" id="PF02311">
    <property type="entry name" value="AraC_binding"/>
    <property type="match status" value="1"/>
</dbReference>
<sequence length="278" mass="32473">MDSFTHEYASHWYHNPTLTEKSGGLWIVRGGKNKAKPNYVVGPRFINYFSLHFIFEGSGSLSFNNETFHLNSGDLFCLFPQQSYIYNTDPENLLHMQWIAIDGKQAPSLIFQIGLTASKPILRKVITEDLLTELNALYASFELDDKKFALHRLGHLFEIFHLLSLQNQEVDHFSSDDWIHQAKDYLNIHYTENLSVEDAAQYFGVHRSYFSDCFKHTFNISPKKYLVQLRMNKAYQMIEDETYSFTEIAHSTGYSDIYSFSRAFKNYYGFSPRQVKEN</sequence>
<dbReference type="GO" id="GO:0003700">
    <property type="term" value="F:DNA-binding transcription factor activity"/>
    <property type="evidence" value="ECO:0007669"/>
    <property type="project" value="InterPro"/>
</dbReference>
<evidence type="ECO:0000313" key="5">
    <source>
        <dbReference type="EMBL" id="GGE26043.1"/>
    </source>
</evidence>
<keyword evidence="3" id="KW-0804">Transcription</keyword>
<proteinExistence type="predicted"/>
<dbReference type="SMART" id="SM00342">
    <property type="entry name" value="HTH_ARAC"/>
    <property type="match status" value="1"/>
</dbReference>